<keyword evidence="2" id="KW-0812">Transmembrane</keyword>
<accession>A0ABU6ANK6</accession>
<evidence type="ECO:0000313" key="6">
    <source>
        <dbReference type="Proteomes" id="UP001348098"/>
    </source>
</evidence>
<dbReference type="EMBL" id="JAYKYQ010000001">
    <property type="protein sequence ID" value="MEB3508809.1"/>
    <property type="molecule type" value="Genomic_DNA"/>
</dbReference>
<evidence type="ECO:0000256" key="1">
    <source>
        <dbReference type="SAM" id="MobiDB-lite"/>
    </source>
</evidence>
<dbReference type="Pfam" id="PF11887">
    <property type="entry name" value="Mce4_CUP1"/>
    <property type="match status" value="1"/>
</dbReference>
<dbReference type="InterPro" id="IPR003399">
    <property type="entry name" value="Mce/MlaD"/>
</dbReference>
<evidence type="ECO:0000259" key="4">
    <source>
        <dbReference type="Pfam" id="PF11887"/>
    </source>
</evidence>
<evidence type="ECO:0000256" key="2">
    <source>
        <dbReference type="SAM" id="Phobius"/>
    </source>
</evidence>
<name>A0ABU6ANK6_9NOCA</name>
<dbReference type="NCBIfam" id="TIGR00996">
    <property type="entry name" value="Mtu_fam_mce"/>
    <property type="match status" value="1"/>
</dbReference>
<feature type="domain" description="Mce/MlaD" evidence="3">
    <location>
        <begin position="44"/>
        <end position="119"/>
    </location>
</feature>
<dbReference type="Pfam" id="PF02470">
    <property type="entry name" value="MlaD"/>
    <property type="match status" value="1"/>
</dbReference>
<protein>
    <submittedName>
        <fullName evidence="5">MlaD family protein</fullName>
    </submittedName>
</protein>
<dbReference type="Proteomes" id="UP001348098">
    <property type="component" value="Unassembled WGS sequence"/>
</dbReference>
<dbReference type="InterPro" id="IPR024516">
    <property type="entry name" value="Mce_C"/>
</dbReference>
<feature type="region of interest" description="Disordered" evidence="1">
    <location>
        <begin position="354"/>
        <end position="392"/>
    </location>
</feature>
<feature type="transmembrane region" description="Helical" evidence="2">
    <location>
        <begin position="12"/>
        <end position="32"/>
    </location>
</feature>
<organism evidence="5 6">
    <name type="scientific">Nocardia implantans</name>
    <dbReference type="NCBI Taxonomy" id="3108168"/>
    <lineage>
        <taxon>Bacteria</taxon>
        <taxon>Bacillati</taxon>
        <taxon>Actinomycetota</taxon>
        <taxon>Actinomycetes</taxon>
        <taxon>Mycobacteriales</taxon>
        <taxon>Nocardiaceae</taxon>
        <taxon>Nocardia</taxon>
    </lineage>
</organism>
<keyword evidence="2" id="KW-1133">Transmembrane helix</keyword>
<comment type="caution">
    <text evidence="5">The sequence shown here is derived from an EMBL/GenBank/DDBJ whole genome shotgun (WGS) entry which is preliminary data.</text>
</comment>
<reference evidence="5 6" key="1">
    <citation type="submission" date="2023-12" db="EMBL/GenBank/DDBJ databases">
        <title>novel species in genus Nocarida.</title>
        <authorList>
            <person name="Li Z."/>
        </authorList>
    </citation>
    <scope>NUCLEOTIDE SEQUENCE [LARGE SCALE GENOMIC DNA]</scope>
    <source>
        <strain evidence="5 6">CDC186</strain>
    </source>
</reference>
<evidence type="ECO:0000259" key="3">
    <source>
        <dbReference type="Pfam" id="PF02470"/>
    </source>
</evidence>
<dbReference type="PANTHER" id="PTHR33371:SF16">
    <property type="entry name" value="MCE-FAMILY PROTEIN MCE3F"/>
    <property type="match status" value="1"/>
</dbReference>
<dbReference type="InterPro" id="IPR005693">
    <property type="entry name" value="Mce"/>
</dbReference>
<proteinExistence type="predicted"/>
<dbReference type="InterPro" id="IPR052336">
    <property type="entry name" value="MlaD_Phospholipid_Transporter"/>
</dbReference>
<sequence>MTSARKLFGSKIFLSNLGLVLVLLVGAAYLMINVMRVNPLRSDYTVTVNLDRSGGLQPGNDVTLRGWRIGKVTSIELTDRGQSIAATAQIESKYKIPVDTQIAVQALSGAGEQYIDFRPNAEQGPYLANGAVIKFNPDKIHTPTPVWSVLDNASALIAQINPDHFQVILNELDIALSGGPDQLRGLVNGISLAMAGLDSLLPQTTNLITNLRTIANTTSMAQPDLATLTRNSGVLFEQFNNANAELQRVLEQAPGQLTSLGAVVDKTADPITSLATNFQAITKAAQLRLPALRALFPSLAVGGEALGVPAHDGEFHAMIDIWPRPFCTYNTPKIRNEVVQDGTIPKWNYCENPPPGQQIRGAANAPRPDVPNNGAHMPPGVDPNERTLPPVR</sequence>
<dbReference type="PANTHER" id="PTHR33371">
    <property type="entry name" value="INTERMEMBRANE PHOSPHOLIPID TRANSPORT SYSTEM BINDING PROTEIN MLAD-RELATED"/>
    <property type="match status" value="1"/>
</dbReference>
<feature type="domain" description="Mammalian cell entry C-terminal" evidence="4">
    <location>
        <begin position="127"/>
        <end position="299"/>
    </location>
</feature>
<evidence type="ECO:0000313" key="5">
    <source>
        <dbReference type="EMBL" id="MEB3508809.1"/>
    </source>
</evidence>
<keyword evidence="6" id="KW-1185">Reference proteome</keyword>
<gene>
    <name evidence="5" type="ORF">U3653_02115</name>
</gene>
<keyword evidence="2" id="KW-0472">Membrane</keyword>
<dbReference type="RefSeq" id="WP_195079535.1">
    <property type="nucleotide sequence ID" value="NZ_JAYESH010000008.1"/>
</dbReference>